<feature type="region of interest" description="Disordered" evidence="7">
    <location>
        <begin position="1486"/>
        <end position="1597"/>
    </location>
</feature>
<feature type="domain" description="Cyclic nucleotide-binding" evidence="9">
    <location>
        <begin position="2070"/>
        <end position="2155"/>
    </location>
</feature>
<dbReference type="GO" id="GO:0042391">
    <property type="term" value="P:regulation of membrane potential"/>
    <property type="evidence" value="ECO:0007669"/>
    <property type="project" value="TreeGrafter"/>
</dbReference>
<dbReference type="PANTHER" id="PTHR10217:SF435">
    <property type="entry name" value="POTASSIUM VOLTAGE-GATED CHANNEL PROTEIN EAG"/>
    <property type="match status" value="1"/>
</dbReference>
<comment type="caution">
    <text evidence="10">The sequence shown here is derived from an EMBL/GenBank/DDBJ whole genome shotgun (WGS) entry which is preliminary data.</text>
</comment>
<feature type="transmembrane region" description="Helical" evidence="8">
    <location>
        <begin position="1189"/>
        <end position="1207"/>
    </location>
</feature>
<evidence type="ECO:0000259" key="9">
    <source>
        <dbReference type="PROSITE" id="PS50042"/>
    </source>
</evidence>
<dbReference type="EMBL" id="CAMXCT010000668">
    <property type="protein sequence ID" value="CAI3981884.1"/>
    <property type="molecule type" value="Genomic_DNA"/>
</dbReference>
<reference evidence="11 12" key="2">
    <citation type="submission" date="2024-05" db="EMBL/GenBank/DDBJ databases">
        <authorList>
            <person name="Chen Y."/>
            <person name="Shah S."/>
            <person name="Dougan E. K."/>
            <person name="Thang M."/>
            <person name="Chan C."/>
        </authorList>
    </citation>
    <scope>NUCLEOTIDE SEQUENCE [LARGE SCALE GENOMIC DNA]</scope>
</reference>
<dbReference type="SMART" id="SM00028">
    <property type="entry name" value="TPR"/>
    <property type="match status" value="6"/>
</dbReference>
<dbReference type="CDD" id="cd00038">
    <property type="entry name" value="CAP_ED"/>
    <property type="match status" value="1"/>
</dbReference>
<feature type="region of interest" description="Disordered" evidence="7">
    <location>
        <begin position="1015"/>
        <end position="1036"/>
    </location>
</feature>
<dbReference type="InterPro" id="IPR014710">
    <property type="entry name" value="RmlC-like_jellyroll"/>
</dbReference>
<keyword evidence="5" id="KW-0406">Ion transport</keyword>
<dbReference type="Gene3D" id="1.25.40.10">
    <property type="entry name" value="Tetratricopeptide repeat domain"/>
    <property type="match status" value="3"/>
</dbReference>
<name>A0A9P1BYP1_9DINO</name>
<evidence type="ECO:0000256" key="8">
    <source>
        <dbReference type="SAM" id="Phobius"/>
    </source>
</evidence>
<dbReference type="InterPro" id="IPR050818">
    <property type="entry name" value="KCNH_animal-type"/>
</dbReference>
<dbReference type="EMBL" id="CAMXCT020000668">
    <property type="protein sequence ID" value="CAL1135259.1"/>
    <property type="molecule type" value="Genomic_DNA"/>
</dbReference>
<evidence type="ECO:0000256" key="3">
    <source>
        <dbReference type="ARBA" id="ARBA00022692"/>
    </source>
</evidence>
<dbReference type="SUPFAM" id="SSF103473">
    <property type="entry name" value="MFS general substrate transporter"/>
    <property type="match status" value="2"/>
</dbReference>
<dbReference type="Gene3D" id="1.10.287.70">
    <property type="match status" value="1"/>
</dbReference>
<feature type="transmembrane region" description="Helical" evidence="8">
    <location>
        <begin position="1867"/>
        <end position="1892"/>
    </location>
</feature>
<dbReference type="Pfam" id="PF00520">
    <property type="entry name" value="Ion_trans"/>
    <property type="match status" value="1"/>
</dbReference>
<dbReference type="EMBL" id="CAMXCT030000668">
    <property type="protein sequence ID" value="CAL4769196.1"/>
    <property type="molecule type" value="Genomic_DNA"/>
</dbReference>
<dbReference type="PROSITE" id="PS50042">
    <property type="entry name" value="CNMP_BINDING_3"/>
    <property type="match status" value="1"/>
</dbReference>
<evidence type="ECO:0000256" key="1">
    <source>
        <dbReference type="ARBA" id="ARBA00004141"/>
    </source>
</evidence>
<feature type="compositionally biased region" description="Basic and acidic residues" evidence="7">
    <location>
        <begin position="1541"/>
        <end position="1578"/>
    </location>
</feature>
<keyword evidence="4 8" id="KW-1133">Transmembrane helix</keyword>
<dbReference type="Gene3D" id="2.60.120.10">
    <property type="entry name" value="Jelly Rolls"/>
    <property type="match status" value="1"/>
</dbReference>
<feature type="transmembrane region" description="Helical" evidence="8">
    <location>
        <begin position="1724"/>
        <end position="1743"/>
    </location>
</feature>
<feature type="transmembrane region" description="Helical" evidence="8">
    <location>
        <begin position="45"/>
        <end position="65"/>
    </location>
</feature>
<feature type="region of interest" description="Disordered" evidence="7">
    <location>
        <begin position="1630"/>
        <end position="1650"/>
    </location>
</feature>
<dbReference type="Proteomes" id="UP001152797">
    <property type="component" value="Unassembled WGS sequence"/>
</dbReference>
<dbReference type="GO" id="GO:0005249">
    <property type="term" value="F:voltage-gated potassium channel activity"/>
    <property type="evidence" value="ECO:0007669"/>
    <property type="project" value="TreeGrafter"/>
</dbReference>
<dbReference type="InterPro" id="IPR019734">
    <property type="entry name" value="TPR_rpt"/>
</dbReference>
<evidence type="ECO:0000313" key="11">
    <source>
        <dbReference type="EMBL" id="CAL4769196.1"/>
    </source>
</evidence>
<evidence type="ECO:0000256" key="5">
    <source>
        <dbReference type="ARBA" id="ARBA00023065"/>
    </source>
</evidence>
<dbReference type="InterPro" id="IPR000595">
    <property type="entry name" value="cNMP-bd_dom"/>
</dbReference>
<keyword evidence="12" id="KW-1185">Reference proteome</keyword>
<accession>A0A9P1BYP1</accession>
<feature type="transmembrane region" description="Helical" evidence="8">
    <location>
        <begin position="1249"/>
        <end position="1267"/>
    </location>
</feature>
<proteinExistence type="predicted"/>
<evidence type="ECO:0000256" key="2">
    <source>
        <dbReference type="ARBA" id="ARBA00022448"/>
    </source>
</evidence>
<gene>
    <name evidence="10" type="ORF">C1SCF055_LOCUS9629</name>
</gene>
<reference evidence="10" key="1">
    <citation type="submission" date="2022-10" db="EMBL/GenBank/DDBJ databases">
        <authorList>
            <person name="Chen Y."/>
            <person name="Dougan E. K."/>
            <person name="Chan C."/>
            <person name="Rhodes N."/>
            <person name="Thang M."/>
        </authorList>
    </citation>
    <scope>NUCLEOTIDE SEQUENCE</scope>
</reference>
<dbReference type="GO" id="GO:0005886">
    <property type="term" value="C:plasma membrane"/>
    <property type="evidence" value="ECO:0007669"/>
    <property type="project" value="TreeGrafter"/>
</dbReference>
<dbReference type="InterPro" id="IPR005821">
    <property type="entry name" value="Ion_trans_dom"/>
</dbReference>
<feature type="transmembrane region" description="Helical" evidence="8">
    <location>
        <begin position="1794"/>
        <end position="1812"/>
    </location>
</feature>
<dbReference type="InterPro" id="IPR011701">
    <property type="entry name" value="MFS"/>
</dbReference>
<evidence type="ECO:0000313" key="10">
    <source>
        <dbReference type="EMBL" id="CAI3981884.1"/>
    </source>
</evidence>
<evidence type="ECO:0000313" key="12">
    <source>
        <dbReference type="Proteomes" id="UP001152797"/>
    </source>
</evidence>
<sequence>MIFAPVVGSMSDRMGRKRILIAVALGSAFVNFMQAKAVNLTQILFVRAMGGFVSSGGPVYTAYLMEETSSEEELREVLVLQRLVVTIGAILGPLIAKIFWYWSFQTLCYGMICTNIVWTPRVGRRDRVAVLRRSLAWHFTTLVVLAQRLTPHSWIFCGHALPAALPNNAPAMAPVGEAATAWAQAMEHFAGKKPDEALKIGTALQAKGKESGVKMTETGGAVVCAVASLFKGASGPEFVDALKALNATWSEAIALLSGPATASGVSPAWAKAAEVAKAVSSRASGDKALKTALDLAKEIGLAWTEKCRRYTGPGTLEGYTPLSLADLGSAQPEDEAALKAAAAAPQKLTDPKQKATALVKALQSGCCRELRGFAGGQKAALAQLEMENPQLEDALKDAKQALSTFREVNSLEGEGTALRAVALSALGQDAFGSLQAANQSLKTFKEIGHVKGQAAAIHAIAMAHMGKDSTDDCIFRGGEALKLARQVGDRMREVGILTTLTEAYLTQGILGRALSHAQEALELARSLGDKLLLAKVLCLVAKSSAENASTPGQEALQMYQGMGLKDKESVALDAMAGDANALKVGQTLADKFRQAGDKKEEAACMFVLANIHKASQETDQALRAAQGALASYKAANDRKGEAKTSKLLAQIRLEKEEPGEALRAAEQAFSLYRTMTFPSRESRDAEILCLKAMVDAQAAMGSLDEAMRLATEQQRRYKGLKEKKGEGSALLMIAKLHQLRGETEDALNALVQSPALFLAVGDRRGEGEAWQMIAKIHLSRGDAQQAQRSAEECALAYRKLGDKKGRAESAQLVADVHFALASMGLGNPQEALKASQEAVQLYQELGEKQQAAISLHILANANLMNRNFEDALKAAQDAETAFRALRDTVGEAGSLMLQSGAHVGNRDFEEAKRCAKESRDMFKSAGDYQGEDSIEDFMDHVEGYEKGRQSLDDFRGFSMRRTDPMVSKGQTRRERAPRKPRQMSNISDIELIKMDSSKEGKVTLAFFDGFESRAAGGGGRPAPKAAAGPGGAGPALGVPEKEQVLYSVRWVQAAAGKKTESGAKKTRREFTKEEDKRLVSTAALGAPKENWGGRYAKSDHLEDVSGKRGHLPTVSAPEWLAARSFTLTPKVLSPAMVSHRSSRWWRLLMGRETGILILGSMAFNFSMGVTEGPEVVFFKDYFGYNQGDMSDLLLVSCLAALVLTPFLPTVQSLLGERESCVIGTVGVSLCTFLLIMGTGHKWVPCFCSGLSVGLFGSMTGLGFMAMVHGCCPKDRLGTFLGIKSFFDSLAGTLSPAFGGWLYTRDHFLPYGLSVGLTAATSGIFASFAPLQEKPKAINKEEVEPMIGKELESDEEEGEAMTSLTTENLPFSKSTMMLKLVTNEMGILMDEQLGNYFYSKNNFKAGGIRRSATIGVENFISAADGRTPLRARQLRNASTKLLGHSGKMSAGSEVGWPFDAGNVHEAQLKLAEQRLQEVTNELDMLRGATGAGDSRGDENSPKKTPQAPKVPTSPPSSPPKLTLQIGDRNPNRLGSRVSGEAKVMETSHDGSHGFTDDVLADHSEASPNESPDHSPRPRVETMNSDGENAEKEDSFVEVSPRAWSTPLPLPGIVIAEGQRRVSESGMTGVVPSAGAASNGTEVSVSPGLPRQLSRMTGDPEMRFREDVPPDLKLANAWRKKSSGTTSKVARAVSSKTHVTLSTEDEELLLQILNRLVLDPSSGKRMSFEVFGLVLIIYDLFWLPMQVFDPPVNTFTEVMGWTSSVYWLVDIPMSFLVGNIRQGILEMKVRKIARIYLRGWFWFDLLVVSVDWVLNIMEVVNNTKNVGGISALRLGKGVRVLRVFRLIRVLKGGGILQELLDTIHSEHCIIIVGIVKLLGLILCVNHIIACLWFWAGSSEHEVTWISEAGIMTRSLAYKYATCLHWSLTQFTPASMEVYPTNEEERIFCVCVIVSAMVIFSSFISAITNAMTQLRNLNKEKIEQFSLLRKYLTQCNVTGGLMARVLQSVSSAMNKNKRRVHEEDIKVLHLLPLSLRQDINQEVYSPYFVAHPFFSVCSSCFDAYVRKLYASGLKAKFFPSDQELITSGEQAKDMWFVVSGTLNYKSDRQISPIPISMTEGTWLSEACLWVHWVHNGIGTTASECDVLALDSSKFQDVFKDDVTVKHYAVAFWSHFMSHPVDLTDVWADEEWLFQWSTEALLTAERCVGSAIHPDHRNADFLKHVSGKRRSSSAMLDEALLAKAHRGHRSHRWVTGDRICSDLKELPG</sequence>
<dbReference type="SUPFAM" id="SSF48452">
    <property type="entry name" value="TPR-like"/>
    <property type="match status" value="3"/>
</dbReference>
<keyword evidence="6 8" id="KW-0472">Membrane</keyword>
<evidence type="ECO:0000256" key="6">
    <source>
        <dbReference type="ARBA" id="ARBA00023136"/>
    </source>
</evidence>
<dbReference type="InterPro" id="IPR036259">
    <property type="entry name" value="MFS_trans_sf"/>
</dbReference>
<dbReference type="Pfam" id="PF07690">
    <property type="entry name" value="MFS_1"/>
    <property type="match status" value="2"/>
</dbReference>
<dbReference type="InterPro" id="IPR018490">
    <property type="entry name" value="cNMP-bd_dom_sf"/>
</dbReference>
<keyword evidence="3 8" id="KW-0812">Transmembrane</keyword>
<organism evidence="10">
    <name type="scientific">Cladocopium goreaui</name>
    <dbReference type="NCBI Taxonomy" id="2562237"/>
    <lineage>
        <taxon>Eukaryota</taxon>
        <taxon>Sar</taxon>
        <taxon>Alveolata</taxon>
        <taxon>Dinophyceae</taxon>
        <taxon>Suessiales</taxon>
        <taxon>Symbiodiniaceae</taxon>
        <taxon>Cladocopium</taxon>
    </lineage>
</organism>
<protein>
    <submittedName>
        <fullName evidence="11">Potassium voltage-gated channel protein eag (Ether-a-go-go protein)</fullName>
    </submittedName>
</protein>
<keyword evidence="2" id="KW-0813">Transport</keyword>
<dbReference type="OrthoDB" id="438262at2759"/>
<feature type="transmembrane region" description="Helical" evidence="8">
    <location>
        <begin position="1219"/>
        <end position="1237"/>
    </location>
</feature>
<feature type="transmembrane region" description="Helical" evidence="8">
    <location>
        <begin position="1763"/>
        <end position="1782"/>
    </location>
</feature>
<feature type="transmembrane region" description="Helical" evidence="8">
    <location>
        <begin position="77"/>
        <end position="95"/>
    </location>
</feature>
<evidence type="ECO:0000256" key="7">
    <source>
        <dbReference type="SAM" id="MobiDB-lite"/>
    </source>
</evidence>
<feature type="transmembrane region" description="Helical" evidence="8">
    <location>
        <begin position="1944"/>
        <end position="1964"/>
    </location>
</feature>
<feature type="transmembrane region" description="Helical" evidence="8">
    <location>
        <begin position="1307"/>
        <end position="1330"/>
    </location>
</feature>
<dbReference type="Gene3D" id="1.20.1250.20">
    <property type="entry name" value="MFS general substrate transporter like domains"/>
    <property type="match status" value="2"/>
</dbReference>
<feature type="transmembrane region" description="Helical" evidence="8">
    <location>
        <begin position="1279"/>
        <end position="1301"/>
    </location>
</feature>
<dbReference type="InterPro" id="IPR011990">
    <property type="entry name" value="TPR-like_helical_dom_sf"/>
</dbReference>
<comment type="subcellular location">
    <subcellularLocation>
        <location evidence="1">Membrane</location>
        <topology evidence="1">Multi-pass membrane protein</topology>
    </subcellularLocation>
</comment>
<evidence type="ECO:0000256" key="4">
    <source>
        <dbReference type="ARBA" id="ARBA00022989"/>
    </source>
</evidence>
<dbReference type="SUPFAM" id="SSF51206">
    <property type="entry name" value="cAMP-binding domain-like"/>
    <property type="match status" value="1"/>
</dbReference>
<dbReference type="PANTHER" id="PTHR10217">
    <property type="entry name" value="VOLTAGE AND LIGAND GATED POTASSIUM CHANNEL"/>
    <property type="match status" value="1"/>
</dbReference>
<dbReference type="SUPFAM" id="SSF81324">
    <property type="entry name" value="Voltage-gated potassium channels"/>
    <property type="match status" value="1"/>
</dbReference>